<evidence type="ECO:0000256" key="9">
    <source>
        <dbReference type="PROSITE-ProRule" id="PRU00076"/>
    </source>
</evidence>
<dbReference type="Proteomes" id="UP000747542">
    <property type="component" value="Unassembled WGS sequence"/>
</dbReference>
<evidence type="ECO:0000256" key="8">
    <source>
        <dbReference type="ARBA" id="ARBA00023180"/>
    </source>
</evidence>
<reference evidence="12" key="1">
    <citation type="journal article" date="2021" name="Sci. Adv.">
        <title>The American lobster genome reveals insights on longevity, neural, and immune adaptations.</title>
        <authorList>
            <person name="Polinski J.M."/>
            <person name="Zimin A.V."/>
            <person name="Clark K.F."/>
            <person name="Kohn A.B."/>
            <person name="Sadowski N."/>
            <person name="Timp W."/>
            <person name="Ptitsyn A."/>
            <person name="Khanna P."/>
            <person name="Romanova D.Y."/>
            <person name="Williams P."/>
            <person name="Greenwood S.J."/>
            <person name="Moroz L.L."/>
            <person name="Walt D.R."/>
            <person name="Bodnar A.G."/>
        </authorList>
    </citation>
    <scope>NUCLEOTIDE SEQUENCE</scope>
    <source>
        <strain evidence="12">GMGI-L3</strain>
    </source>
</reference>
<proteinExistence type="predicted"/>
<dbReference type="SUPFAM" id="SSF57196">
    <property type="entry name" value="EGF/Laminin"/>
    <property type="match status" value="1"/>
</dbReference>
<comment type="caution">
    <text evidence="12">The sequence shown here is derived from an EMBL/GenBank/DDBJ whole genome shotgun (WGS) entry which is preliminary data.</text>
</comment>
<dbReference type="EMBL" id="JAHLQT010026066">
    <property type="protein sequence ID" value="KAG7163913.1"/>
    <property type="molecule type" value="Genomic_DNA"/>
</dbReference>
<feature type="region of interest" description="Disordered" evidence="10">
    <location>
        <begin position="311"/>
        <end position="341"/>
    </location>
</feature>
<evidence type="ECO:0000256" key="3">
    <source>
        <dbReference type="ARBA" id="ARBA00022692"/>
    </source>
</evidence>
<dbReference type="InterPro" id="IPR050906">
    <property type="entry name" value="Notch_signaling"/>
</dbReference>
<feature type="region of interest" description="Disordered" evidence="10">
    <location>
        <begin position="466"/>
        <end position="490"/>
    </location>
</feature>
<comment type="subcellular location">
    <subcellularLocation>
        <location evidence="1">Membrane</location>
        <topology evidence="1">Single-pass type I membrane protein</topology>
    </subcellularLocation>
</comment>
<dbReference type="PROSITE" id="PS50026">
    <property type="entry name" value="EGF_3"/>
    <property type="match status" value="1"/>
</dbReference>
<dbReference type="PANTHER" id="PTHR24044:SF420">
    <property type="entry name" value="DELTA AND NOTCH-LIKE EPIDERMAL GROWTH FACTOR-RELATED RECEPTOR ISOFORM X1"/>
    <property type="match status" value="1"/>
</dbReference>
<dbReference type="InterPro" id="IPR000742">
    <property type="entry name" value="EGF"/>
</dbReference>
<evidence type="ECO:0000313" key="12">
    <source>
        <dbReference type="EMBL" id="KAG7163913.1"/>
    </source>
</evidence>
<keyword evidence="4" id="KW-0677">Repeat</keyword>
<feature type="domain" description="EGF-like" evidence="11">
    <location>
        <begin position="245"/>
        <end position="285"/>
    </location>
</feature>
<evidence type="ECO:0000256" key="2">
    <source>
        <dbReference type="ARBA" id="ARBA00022536"/>
    </source>
</evidence>
<comment type="caution">
    <text evidence="9">Lacks conserved residue(s) required for the propagation of feature annotation.</text>
</comment>
<dbReference type="Gene3D" id="2.10.25.10">
    <property type="entry name" value="Laminin"/>
    <property type="match status" value="2"/>
</dbReference>
<dbReference type="AlphaFoldDB" id="A0A8J5MTY2"/>
<keyword evidence="5" id="KW-1133">Transmembrane helix</keyword>
<evidence type="ECO:0000259" key="11">
    <source>
        <dbReference type="PROSITE" id="PS50026"/>
    </source>
</evidence>
<keyword evidence="6" id="KW-0472">Membrane</keyword>
<evidence type="ECO:0000256" key="1">
    <source>
        <dbReference type="ARBA" id="ARBA00004479"/>
    </source>
</evidence>
<accession>A0A8J5MTY2</accession>
<name>A0A8J5MTY2_HOMAM</name>
<gene>
    <name evidence="12" type="primary">JAG1-L</name>
    <name evidence="12" type="ORF">Hamer_G020829</name>
</gene>
<dbReference type="PROSITE" id="PS01186">
    <property type="entry name" value="EGF_2"/>
    <property type="match status" value="1"/>
</dbReference>
<keyword evidence="13" id="KW-1185">Reference proteome</keyword>
<organism evidence="12 13">
    <name type="scientific">Homarus americanus</name>
    <name type="common">American lobster</name>
    <dbReference type="NCBI Taxonomy" id="6706"/>
    <lineage>
        <taxon>Eukaryota</taxon>
        <taxon>Metazoa</taxon>
        <taxon>Ecdysozoa</taxon>
        <taxon>Arthropoda</taxon>
        <taxon>Crustacea</taxon>
        <taxon>Multicrustacea</taxon>
        <taxon>Malacostraca</taxon>
        <taxon>Eumalacostraca</taxon>
        <taxon>Eucarida</taxon>
        <taxon>Decapoda</taxon>
        <taxon>Pleocyemata</taxon>
        <taxon>Astacidea</taxon>
        <taxon>Nephropoidea</taxon>
        <taxon>Nephropidae</taxon>
        <taxon>Homarus</taxon>
    </lineage>
</organism>
<feature type="compositionally biased region" description="Polar residues" evidence="10">
    <location>
        <begin position="316"/>
        <end position="336"/>
    </location>
</feature>
<dbReference type="Pfam" id="PF00008">
    <property type="entry name" value="EGF"/>
    <property type="match status" value="1"/>
</dbReference>
<evidence type="ECO:0000256" key="4">
    <source>
        <dbReference type="ARBA" id="ARBA00022737"/>
    </source>
</evidence>
<dbReference type="PANTHER" id="PTHR24044">
    <property type="entry name" value="NOTCH LIGAND FAMILY MEMBER"/>
    <property type="match status" value="1"/>
</dbReference>
<keyword evidence="7 9" id="KW-1015">Disulfide bond</keyword>
<evidence type="ECO:0000313" key="13">
    <source>
        <dbReference type="Proteomes" id="UP000747542"/>
    </source>
</evidence>
<dbReference type="PROSITE" id="PS00022">
    <property type="entry name" value="EGF_1"/>
    <property type="match status" value="3"/>
</dbReference>
<keyword evidence="2 9" id="KW-0245">EGF-like domain</keyword>
<dbReference type="GO" id="GO:0005112">
    <property type="term" value="F:Notch binding"/>
    <property type="evidence" value="ECO:0007669"/>
    <property type="project" value="TreeGrafter"/>
</dbReference>
<sequence>MGEEEEEGEEEEGWDGGRGDLRNIPYLFPQEEFASSSPRYSSVLTSGGVAIWAWGEGRGGAGKEVGEDDSVESVYLGRGVNTAPVPTPTTVSVTLDGRGLCVPDRCVRKAATLSTDTVMFPASASAASGTLAQPVMSVRPRQAASTGSVLNLSSASVTLDGRVHSVIHVCSAPSSPTAVCAEGCSEKQGYCTKPGECRCEVGWWGERCNLCFPYPGCEHGTCEKPWECVCEAGWSGMLCDTPASGGAFCGTHRGWCLNGGTCIDVPGGRNFTCSCPSLFTGQRCDYLADLTSDAPAADPGGILSTGTRHNVRVISPDNSSPSGTYSLTQPTTSNISKDTDEVTDATEEVKVEEDPKDVRRRFLQKHARISFRQPKLASSEEQSSKLPYMVVERKLLPLPVVLPRVSDIIPRDQMLAHKLNKQPTPILILGDSDNTQDNSKTMRYSLQQQTETSGRNQISENRRFLRHQQGSPGFISSVGENRNGPAPPHGGPVLVKVLNSQRRPILVSAQARALPRRNPMTPATLRTHKRPRQQSQAHMKPPTTTTTTPSTTKTTTTTTTEPPTRPTTKPSTWPPTRPSIWPTTWPSSHATTPIFQEPFTFTARTSPPSSRLPSPSPGTPVALPFTSADLGPPEDFVALEGRESIIRTYYDENANGRVHIGDISRVDDAAPHDEIFDAFIELKKV</sequence>
<evidence type="ECO:0000256" key="6">
    <source>
        <dbReference type="ARBA" id="ARBA00023136"/>
    </source>
</evidence>
<dbReference type="FunFam" id="2.10.25.10:FF:000018">
    <property type="entry name" value="Delta-like 1"/>
    <property type="match status" value="1"/>
</dbReference>
<dbReference type="CDD" id="cd00054">
    <property type="entry name" value="EGF_CA"/>
    <property type="match status" value="1"/>
</dbReference>
<feature type="compositionally biased region" description="Polar residues" evidence="10">
    <location>
        <begin position="581"/>
        <end position="594"/>
    </location>
</feature>
<feature type="region of interest" description="Disordered" evidence="10">
    <location>
        <begin position="511"/>
        <end position="620"/>
    </location>
</feature>
<dbReference type="GO" id="GO:0016020">
    <property type="term" value="C:membrane"/>
    <property type="evidence" value="ECO:0007669"/>
    <property type="project" value="UniProtKB-SubCell"/>
</dbReference>
<feature type="disulfide bond" evidence="9">
    <location>
        <begin position="256"/>
        <end position="273"/>
    </location>
</feature>
<dbReference type="Pfam" id="PF21700">
    <property type="entry name" value="EGF_DL_JAG"/>
    <property type="match status" value="1"/>
</dbReference>
<evidence type="ECO:0000256" key="5">
    <source>
        <dbReference type="ARBA" id="ARBA00022989"/>
    </source>
</evidence>
<protein>
    <submittedName>
        <fullName evidence="12">Jagged-1-like</fullName>
    </submittedName>
</protein>
<feature type="compositionally biased region" description="Low complexity" evidence="10">
    <location>
        <begin position="541"/>
        <end position="571"/>
    </location>
</feature>
<keyword evidence="8" id="KW-0325">Glycoprotein</keyword>
<feature type="disulfide bond" evidence="9">
    <location>
        <begin position="275"/>
        <end position="284"/>
    </location>
</feature>
<dbReference type="SMART" id="SM00181">
    <property type="entry name" value="EGF"/>
    <property type="match status" value="3"/>
</dbReference>
<feature type="compositionally biased region" description="Acidic residues" evidence="10">
    <location>
        <begin position="1"/>
        <end position="14"/>
    </location>
</feature>
<evidence type="ECO:0000256" key="10">
    <source>
        <dbReference type="SAM" id="MobiDB-lite"/>
    </source>
</evidence>
<evidence type="ECO:0000256" key="7">
    <source>
        <dbReference type="ARBA" id="ARBA00023157"/>
    </source>
</evidence>
<feature type="region of interest" description="Disordered" evidence="10">
    <location>
        <begin position="1"/>
        <end position="23"/>
    </location>
</feature>
<keyword evidence="3" id="KW-0812">Transmembrane</keyword>